<dbReference type="GeneID" id="25732486"/>
<dbReference type="STRING" id="145388.A0A0D2KAS4"/>
<dbReference type="PROSITE" id="PS00674">
    <property type="entry name" value="AAA"/>
    <property type="match status" value="1"/>
</dbReference>
<name>A0A0D2KAS4_9CHLO</name>
<feature type="domain" description="Peptidase M41" evidence="11">
    <location>
        <begin position="167"/>
        <end position="214"/>
    </location>
</feature>
<gene>
    <name evidence="13" type="ORF">MNEG_14880</name>
</gene>
<dbReference type="MEROPS" id="M41.018"/>
<evidence type="ECO:0000256" key="2">
    <source>
        <dbReference type="ARBA" id="ARBA00010044"/>
    </source>
</evidence>
<dbReference type="InterPro" id="IPR003959">
    <property type="entry name" value="ATPase_AAA_core"/>
</dbReference>
<sequence>MRALFAAAKKKAPCIVFIDEIDAIGGNRKHWENHTRKTLNQLLVEMDGFEANEGVIVMAATNLPETLDPALKRPGRFDRQVAVPLPDVKGRSEILQYYMKDKPFASDVDPDLLARQTSGFSGADLSNLVNEAALLAAQRDATAISAPMIDYAYDKILMGVERKTAVRSQEALRRTAYHESGHALVALLTPGASPIHKATIVPRGHALGMVTQAPGP</sequence>
<keyword evidence="7" id="KW-0862">Zinc</keyword>
<dbReference type="PANTHER" id="PTHR23076:SF97">
    <property type="entry name" value="ATP-DEPENDENT ZINC METALLOPROTEASE YME1L1"/>
    <property type="match status" value="1"/>
</dbReference>
<evidence type="ECO:0000259" key="12">
    <source>
        <dbReference type="Pfam" id="PF17862"/>
    </source>
</evidence>
<evidence type="ECO:0000256" key="6">
    <source>
        <dbReference type="ARBA" id="ARBA00022801"/>
    </source>
</evidence>
<evidence type="ECO:0000256" key="1">
    <source>
        <dbReference type="ARBA" id="ARBA00001947"/>
    </source>
</evidence>
<keyword evidence="13" id="KW-0132">Cell division</keyword>
<keyword evidence="9" id="KW-0547">Nucleotide-binding</keyword>
<evidence type="ECO:0000259" key="10">
    <source>
        <dbReference type="Pfam" id="PF00004"/>
    </source>
</evidence>
<evidence type="ECO:0000313" key="14">
    <source>
        <dbReference type="Proteomes" id="UP000054498"/>
    </source>
</evidence>
<dbReference type="EMBL" id="KK105063">
    <property type="protein sequence ID" value="KIY93083.1"/>
    <property type="molecule type" value="Genomic_DNA"/>
</dbReference>
<dbReference type="Gene3D" id="3.40.50.300">
    <property type="entry name" value="P-loop containing nucleotide triphosphate hydrolases"/>
    <property type="match status" value="1"/>
</dbReference>
<dbReference type="GO" id="GO:0006508">
    <property type="term" value="P:proteolysis"/>
    <property type="evidence" value="ECO:0007669"/>
    <property type="project" value="UniProtKB-KW"/>
</dbReference>
<keyword evidence="13" id="KW-0131">Cell cycle</keyword>
<evidence type="ECO:0000256" key="4">
    <source>
        <dbReference type="ARBA" id="ARBA00022670"/>
    </source>
</evidence>
<comment type="similarity">
    <text evidence="2">In the C-terminal section; belongs to the peptidase M41 family.</text>
</comment>
<dbReference type="OrthoDB" id="1413014at2759"/>
<dbReference type="GO" id="GO:0051301">
    <property type="term" value="P:cell division"/>
    <property type="evidence" value="ECO:0007669"/>
    <property type="project" value="UniProtKB-KW"/>
</dbReference>
<dbReference type="GO" id="GO:0046872">
    <property type="term" value="F:metal ion binding"/>
    <property type="evidence" value="ECO:0007669"/>
    <property type="project" value="UniProtKB-KW"/>
</dbReference>
<proteinExistence type="inferred from homology"/>
<dbReference type="InterPro" id="IPR003960">
    <property type="entry name" value="ATPase_AAA_CS"/>
</dbReference>
<dbReference type="GO" id="GO:0045037">
    <property type="term" value="P:protein import into chloroplast stroma"/>
    <property type="evidence" value="ECO:0007669"/>
    <property type="project" value="TreeGrafter"/>
</dbReference>
<evidence type="ECO:0000256" key="9">
    <source>
        <dbReference type="RuleBase" id="RU003651"/>
    </source>
</evidence>
<keyword evidence="4 13" id="KW-0645">Protease</keyword>
<dbReference type="Gene3D" id="1.20.58.760">
    <property type="entry name" value="Peptidase M41"/>
    <property type="match status" value="1"/>
</dbReference>
<dbReference type="GO" id="GO:0005524">
    <property type="term" value="F:ATP binding"/>
    <property type="evidence" value="ECO:0007669"/>
    <property type="project" value="UniProtKB-KW"/>
</dbReference>
<organism evidence="13 14">
    <name type="scientific">Monoraphidium neglectum</name>
    <dbReference type="NCBI Taxonomy" id="145388"/>
    <lineage>
        <taxon>Eukaryota</taxon>
        <taxon>Viridiplantae</taxon>
        <taxon>Chlorophyta</taxon>
        <taxon>core chlorophytes</taxon>
        <taxon>Chlorophyceae</taxon>
        <taxon>CS clade</taxon>
        <taxon>Sphaeropleales</taxon>
        <taxon>Selenastraceae</taxon>
        <taxon>Monoraphidium</taxon>
    </lineage>
</organism>
<dbReference type="InterPro" id="IPR000642">
    <property type="entry name" value="Peptidase_M41"/>
</dbReference>
<dbReference type="SUPFAM" id="SSF52540">
    <property type="entry name" value="P-loop containing nucleoside triphosphate hydrolases"/>
    <property type="match status" value="1"/>
</dbReference>
<keyword evidence="6 13" id="KW-0378">Hydrolase</keyword>
<keyword evidence="8" id="KW-0482">Metalloprotease</keyword>
<dbReference type="Pfam" id="PF17862">
    <property type="entry name" value="AAA_lid_3"/>
    <property type="match status" value="1"/>
</dbReference>
<dbReference type="KEGG" id="mng:MNEG_14880"/>
<dbReference type="InterPro" id="IPR037219">
    <property type="entry name" value="Peptidase_M41-like"/>
</dbReference>
<dbReference type="EC" id="3.4.24.-" evidence="13"/>
<dbReference type="Pfam" id="PF01434">
    <property type="entry name" value="Peptidase_M41"/>
    <property type="match status" value="1"/>
</dbReference>
<reference evidence="13 14" key="1">
    <citation type="journal article" date="2013" name="BMC Genomics">
        <title>Reconstruction of the lipid metabolism for the microalga Monoraphidium neglectum from its genome sequence reveals characteristics suitable for biofuel production.</title>
        <authorList>
            <person name="Bogen C."/>
            <person name="Al-Dilaimi A."/>
            <person name="Albersmeier A."/>
            <person name="Wichmann J."/>
            <person name="Grundmann M."/>
            <person name="Rupp O."/>
            <person name="Lauersen K.J."/>
            <person name="Blifernez-Klassen O."/>
            <person name="Kalinowski J."/>
            <person name="Goesmann A."/>
            <person name="Mussgnug J.H."/>
            <person name="Kruse O."/>
        </authorList>
    </citation>
    <scope>NUCLEOTIDE SEQUENCE [LARGE SCALE GENOMIC DNA]</scope>
    <source>
        <strain evidence="13 14">SAG 48.87</strain>
    </source>
</reference>
<protein>
    <submittedName>
        <fullName evidence="13">Cell division protease FtsH</fullName>
        <ecNumber evidence="13">3.4.24.-</ecNumber>
    </submittedName>
</protein>
<comment type="similarity">
    <text evidence="3">In the N-terminal section; belongs to the AAA ATPase family.</text>
</comment>
<evidence type="ECO:0000256" key="8">
    <source>
        <dbReference type="ARBA" id="ARBA00023049"/>
    </source>
</evidence>
<comment type="similarity">
    <text evidence="9">Belongs to the AAA ATPase family.</text>
</comment>
<keyword evidence="5" id="KW-0479">Metal-binding</keyword>
<dbReference type="AlphaFoldDB" id="A0A0D2KAS4"/>
<evidence type="ECO:0000259" key="11">
    <source>
        <dbReference type="Pfam" id="PF01434"/>
    </source>
</evidence>
<keyword evidence="14" id="KW-1185">Reference proteome</keyword>
<evidence type="ECO:0000256" key="5">
    <source>
        <dbReference type="ARBA" id="ARBA00022723"/>
    </source>
</evidence>
<evidence type="ECO:0000256" key="7">
    <source>
        <dbReference type="ARBA" id="ARBA00022833"/>
    </source>
</evidence>
<dbReference type="Pfam" id="PF00004">
    <property type="entry name" value="AAA"/>
    <property type="match status" value="1"/>
</dbReference>
<feature type="domain" description="ATPase AAA-type core" evidence="10">
    <location>
        <begin position="2"/>
        <end position="85"/>
    </location>
</feature>
<dbReference type="RefSeq" id="XP_013892103.1">
    <property type="nucleotide sequence ID" value="XM_014036649.1"/>
</dbReference>
<dbReference type="FunFam" id="1.10.8.60:FF:000001">
    <property type="entry name" value="ATP-dependent zinc metalloprotease FtsH"/>
    <property type="match status" value="1"/>
</dbReference>
<dbReference type="GO" id="GO:0016887">
    <property type="term" value="F:ATP hydrolysis activity"/>
    <property type="evidence" value="ECO:0007669"/>
    <property type="project" value="InterPro"/>
</dbReference>
<dbReference type="GO" id="GO:0004176">
    <property type="term" value="F:ATP-dependent peptidase activity"/>
    <property type="evidence" value="ECO:0007669"/>
    <property type="project" value="InterPro"/>
</dbReference>
<dbReference type="InterPro" id="IPR041569">
    <property type="entry name" value="AAA_lid_3"/>
</dbReference>
<accession>A0A0D2KAS4</accession>
<comment type="cofactor">
    <cofactor evidence="1">
        <name>Zn(2+)</name>
        <dbReference type="ChEBI" id="CHEBI:29105"/>
    </cofactor>
</comment>
<evidence type="ECO:0000313" key="13">
    <source>
        <dbReference type="EMBL" id="KIY93083.1"/>
    </source>
</evidence>
<feature type="domain" description="AAA ATPase AAA+ lid" evidence="12">
    <location>
        <begin position="107"/>
        <end position="145"/>
    </location>
</feature>
<dbReference type="GO" id="GO:0009507">
    <property type="term" value="C:chloroplast"/>
    <property type="evidence" value="ECO:0007669"/>
    <property type="project" value="TreeGrafter"/>
</dbReference>
<dbReference type="SUPFAM" id="SSF140990">
    <property type="entry name" value="FtsH protease domain-like"/>
    <property type="match status" value="1"/>
</dbReference>
<evidence type="ECO:0000256" key="3">
    <source>
        <dbReference type="ARBA" id="ARBA00010550"/>
    </source>
</evidence>
<dbReference type="GO" id="GO:0004222">
    <property type="term" value="F:metalloendopeptidase activity"/>
    <property type="evidence" value="ECO:0007669"/>
    <property type="project" value="InterPro"/>
</dbReference>
<dbReference type="PANTHER" id="PTHR23076">
    <property type="entry name" value="METALLOPROTEASE M41 FTSH"/>
    <property type="match status" value="1"/>
</dbReference>
<dbReference type="Proteomes" id="UP000054498">
    <property type="component" value="Unassembled WGS sequence"/>
</dbReference>
<keyword evidence="9" id="KW-0067">ATP-binding</keyword>
<dbReference type="InterPro" id="IPR027417">
    <property type="entry name" value="P-loop_NTPase"/>
</dbReference>
<dbReference type="Gene3D" id="1.10.8.60">
    <property type="match status" value="1"/>
</dbReference>